<keyword evidence="4 8" id="KW-0456">Lyase</keyword>
<dbReference type="RefSeq" id="WP_184346134.1">
    <property type="nucleotide sequence ID" value="NZ_JACHJH010000001.1"/>
</dbReference>
<dbReference type="EMBL" id="JACHJH010000001">
    <property type="protein sequence ID" value="MBB4891578.1"/>
    <property type="molecule type" value="Genomic_DNA"/>
</dbReference>
<reference evidence="8 9" key="1">
    <citation type="submission" date="2020-08" db="EMBL/GenBank/DDBJ databases">
        <title>Genomic Encyclopedia of Type Strains, Phase III (KMG-III): the genomes of soil and plant-associated and newly described type strains.</title>
        <authorList>
            <person name="Whitman W."/>
        </authorList>
    </citation>
    <scope>NUCLEOTIDE SEQUENCE [LARGE SCALE GENOMIC DNA]</scope>
    <source>
        <strain evidence="8 9">CECT 3266</strain>
    </source>
</reference>
<evidence type="ECO:0000256" key="3">
    <source>
        <dbReference type="ARBA" id="ARBA00023098"/>
    </source>
</evidence>
<evidence type="ECO:0000256" key="6">
    <source>
        <dbReference type="ARBA" id="ARBA00023717"/>
    </source>
</evidence>
<keyword evidence="3" id="KW-0443">Lipid metabolism</keyword>
<evidence type="ECO:0000313" key="8">
    <source>
        <dbReference type="EMBL" id="MBB4891578.1"/>
    </source>
</evidence>
<sequence>MEQEPTQEKAAPAGEVRLELLPGAVAVIRLDRPPLNILDRDMQAQLHRAADEAARRDDVRVVVLHGGPKAFSAGADIREMSGMTHAEMTQHAPLLQGAFNAVAEIPKPVIAAVNGPALGGGCELALTADYRICGREARLGLPEVLLGVMPGAGGTQRLPRLVGPARAKDLMMTGRAVSAAEAQSIGLADEVVTDSKVLDAAVARASRLAAGPAVALGAIKAAVDQGGTSDLATGLGLETRLFAGLFATEDRAAGMRGFLCSGPGQAEFTGR</sequence>
<dbReference type="Pfam" id="PF00378">
    <property type="entry name" value="ECH_1"/>
    <property type="match status" value="1"/>
</dbReference>
<dbReference type="InterPro" id="IPR001753">
    <property type="entry name" value="Enoyl-CoA_hydra/iso"/>
</dbReference>
<keyword evidence="9" id="KW-1185">Reference proteome</keyword>
<evidence type="ECO:0000256" key="1">
    <source>
        <dbReference type="ARBA" id="ARBA00005254"/>
    </source>
</evidence>
<comment type="similarity">
    <text evidence="1 7">Belongs to the enoyl-CoA hydratase/isomerase family.</text>
</comment>
<comment type="caution">
    <text evidence="8">The sequence shown here is derived from an EMBL/GenBank/DDBJ whole genome shotgun (WGS) entry which is preliminary data.</text>
</comment>
<dbReference type="InterPro" id="IPR029045">
    <property type="entry name" value="ClpP/crotonase-like_dom_sf"/>
</dbReference>
<dbReference type="SUPFAM" id="SSF52096">
    <property type="entry name" value="ClpP/crotonase"/>
    <property type="match status" value="1"/>
</dbReference>
<dbReference type="Gene3D" id="1.10.12.10">
    <property type="entry name" value="Lyase 2-enoyl-coa Hydratase, Chain A, domain 2"/>
    <property type="match status" value="1"/>
</dbReference>
<dbReference type="PANTHER" id="PTHR11941">
    <property type="entry name" value="ENOYL-COA HYDRATASE-RELATED"/>
    <property type="match status" value="1"/>
</dbReference>
<dbReference type="PROSITE" id="PS00166">
    <property type="entry name" value="ENOYL_COA_HYDRATASE"/>
    <property type="match status" value="1"/>
</dbReference>
<gene>
    <name evidence="8" type="ORF">FHS39_000578</name>
</gene>
<evidence type="ECO:0000256" key="7">
    <source>
        <dbReference type="RuleBase" id="RU003707"/>
    </source>
</evidence>
<dbReference type="AlphaFoldDB" id="A0A7W7LJU6"/>
<dbReference type="CDD" id="cd06558">
    <property type="entry name" value="crotonase-like"/>
    <property type="match status" value="1"/>
</dbReference>
<dbReference type="GO" id="GO:0006635">
    <property type="term" value="P:fatty acid beta-oxidation"/>
    <property type="evidence" value="ECO:0007669"/>
    <property type="project" value="TreeGrafter"/>
</dbReference>
<dbReference type="EC" id="4.2.1.17" evidence="2"/>
<organism evidence="8 9">
    <name type="scientific">Streptomyces olivoverticillatus</name>
    <dbReference type="NCBI Taxonomy" id="66427"/>
    <lineage>
        <taxon>Bacteria</taxon>
        <taxon>Bacillati</taxon>
        <taxon>Actinomycetota</taxon>
        <taxon>Actinomycetes</taxon>
        <taxon>Kitasatosporales</taxon>
        <taxon>Streptomycetaceae</taxon>
        <taxon>Streptomyces</taxon>
    </lineage>
</organism>
<evidence type="ECO:0000256" key="2">
    <source>
        <dbReference type="ARBA" id="ARBA00012076"/>
    </source>
</evidence>
<proteinExistence type="inferred from homology"/>
<evidence type="ECO:0000256" key="4">
    <source>
        <dbReference type="ARBA" id="ARBA00023239"/>
    </source>
</evidence>
<comment type="catalytic activity">
    <reaction evidence="5">
        <text>a (3S)-3-hydroxyacyl-CoA = a (2E)-enoyl-CoA + H2O</text>
        <dbReference type="Rhea" id="RHEA:16105"/>
        <dbReference type="ChEBI" id="CHEBI:15377"/>
        <dbReference type="ChEBI" id="CHEBI:57318"/>
        <dbReference type="ChEBI" id="CHEBI:58856"/>
        <dbReference type="EC" id="4.2.1.17"/>
    </reaction>
</comment>
<comment type="catalytic activity">
    <reaction evidence="6">
        <text>a 4-saturated-(3S)-3-hydroxyacyl-CoA = a (3E)-enoyl-CoA + H2O</text>
        <dbReference type="Rhea" id="RHEA:20724"/>
        <dbReference type="ChEBI" id="CHEBI:15377"/>
        <dbReference type="ChEBI" id="CHEBI:58521"/>
        <dbReference type="ChEBI" id="CHEBI:137480"/>
        <dbReference type="EC" id="4.2.1.17"/>
    </reaction>
</comment>
<accession>A0A7W7LJU6</accession>
<evidence type="ECO:0000313" key="9">
    <source>
        <dbReference type="Proteomes" id="UP000556084"/>
    </source>
</evidence>
<name>A0A7W7LJU6_9ACTN</name>
<protein>
    <recommendedName>
        <fullName evidence="2">enoyl-CoA hydratase</fullName>
        <ecNumber evidence="2">4.2.1.17</ecNumber>
    </recommendedName>
</protein>
<dbReference type="PANTHER" id="PTHR11941:SF169">
    <property type="entry name" value="(7AS)-7A-METHYL-1,5-DIOXO-2,3,5,6,7,7A-HEXAHYDRO-1H-INDENE-CARBOXYL-COA HYDROLASE"/>
    <property type="match status" value="1"/>
</dbReference>
<dbReference type="GO" id="GO:0004300">
    <property type="term" value="F:enoyl-CoA hydratase activity"/>
    <property type="evidence" value="ECO:0007669"/>
    <property type="project" value="UniProtKB-EC"/>
</dbReference>
<dbReference type="InterPro" id="IPR018376">
    <property type="entry name" value="Enoyl-CoA_hyd/isom_CS"/>
</dbReference>
<dbReference type="InterPro" id="IPR014748">
    <property type="entry name" value="Enoyl-CoA_hydra_C"/>
</dbReference>
<evidence type="ECO:0000256" key="5">
    <source>
        <dbReference type="ARBA" id="ARBA00023709"/>
    </source>
</evidence>
<dbReference type="FunFam" id="3.90.226.10:FF:000009">
    <property type="entry name" value="Carnitinyl-CoA dehydratase"/>
    <property type="match status" value="1"/>
</dbReference>
<dbReference type="Proteomes" id="UP000556084">
    <property type="component" value="Unassembled WGS sequence"/>
</dbReference>
<dbReference type="Gene3D" id="3.90.226.10">
    <property type="entry name" value="2-enoyl-CoA Hydratase, Chain A, domain 1"/>
    <property type="match status" value="1"/>
</dbReference>